<evidence type="ECO:0000313" key="2">
    <source>
        <dbReference type="EMBL" id="MCG2616710.1"/>
    </source>
</evidence>
<dbReference type="InterPro" id="IPR043129">
    <property type="entry name" value="ATPase_NBD"/>
</dbReference>
<dbReference type="PANTHER" id="PTHR18964">
    <property type="entry name" value="ROK (REPRESSOR, ORF, KINASE) FAMILY"/>
    <property type="match status" value="1"/>
</dbReference>
<dbReference type="CDD" id="cd23763">
    <property type="entry name" value="ASKHA_ATPase_ROK"/>
    <property type="match status" value="1"/>
</dbReference>
<comment type="similarity">
    <text evidence="1">Belongs to the ROK (NagC/XylR) family.</text>
</comment>
<dbReference type="PANTHER" id="PTHR18964:SF149">
    <property type="entry name" value="BIFUNCTIONAL UDP-N-ACETYLGLUCOSAMINE 2-EPIMERASE_N-ACETYLMANNOSAMINE KINASE"/>
    <property type="match status" value="1"/>
</dbReference>
<organism evidence="2 3">
    <name type="scientific">Terrimonas ginsenosidimutans</name>
    <dbReference type="NCBI Taxonomy" id="2908004"/>
    <lineage>
        <taxon>Bacteria</taxon>
        <taxon>Pseudomonadati</taxon>
        <taxon>Bacteroidota</taxon>
        <taxon>Chitinophagia</taxon>
        <taxon>Chitinophagales</taxon>
        <taxon>Chitinophagaceae</taxon>
        <taxon>Terrimonas</taxon>
    </lineage>
</organism>
<proteinExistence type="inferred from homology"/>
<comment type="caution">
    <text evidence="2">The sequence shown here is derived from an EMBL/GenBank/DDBJ whole genome shotgun (WGS) entry which is preliminary data.</text>
</comment>
<dbReference type="InterPro" id="IPR000600">
    <property type="entry name" value="ROK"/>
</dbReference>
<reference evidence="2" key="1">
    <citation type="submission" date="2022-01" db="EMBL/GenBank/DDBJ databases">
        <authorList>
            <person name="Jo J.-H."/>
            <person name="Im W.-T."/>
        </authorList>
    </citation>
    <scope>NUCLEOTIDE SEQUENCE</scope>
    <source>
        <strain evidence="2">NA20</strain>
    </source>
</reference>
<dbReference type="SUPFAM" id="SSF53067">
    <property type="entry name" value="Actin-like ATPase domain"/>
    <property type="match status" value="1"/>
</dbReference>
<evidence type="ECO:0000256" key="1">
    <source>
        <dbReference type="ARBA" id="ARBA00006479"/>
    </source>
</evidence>
<dbReference type="Proteomes" id="UP001165367">
    <property type="component" value="Unassembled WGS sequence"/>
</dbReference>
<protein>
    <submittedName>
        <fullName evidence="2">ROK family protein</fullName>
    </submittedName>
</protein>
<dbReference type="RefSeq" id="WP_237875247.1">
    <property type="nucleotide sequence ID" value="NZ_JAKLTR010000015.1"/>
</dbReference>
<evidence type="ECO:0000313" key="3">
    <source>
        <dbReference type="Proteomes" id="UP001165367"/>
    </source>
</evidence>
<name>A0ABS9KWL5_9BACT</name>
<gene>
    <name evidence="2" type="ORF">LZZ85_20595</name>
</gene>
<sequence length="299" mass="32557">MKEGQFVTGVDIGGSHITAALIDISERKIVSSTLARLSINAGGGVAEIMDTWSKCIRQSEHDVNIEQVCLAMPGPFDYVKGISGIQGQAKYEKLFGLNVKELLGEALQLPPSSIYMDNDAACFLHGEVFAGNARSYHDEKVIGITLGTGLGSAVYNKGRAFSADLWDLPFKDRIAEDFLSTRWFLKRFEELTGQRVNGVKDIAIQAGQQENAQAVFNEFGKNLSEFLLEFIRRESPSAIVIGGNISKAYDLFKGVLEPAIDGHDRSVKIHLSSLGEEASLLGAVGSWHAYTKAGDLANW</sequence>
<dbReference type="Pfam" id="PF00480">
    <property type="entry name" value="ROK"/>
    <property type="match status" value="2"/>
</dbReference>
<accession>A0ABS9KWL5</accession>
<dbReference type="EMBL" id="JAKLTR010000015">
    <property type="protein sequence ID" value="MCG2616710.1"/>
    <property type="molecule type" value="Genomic_DNA"/>
</dbReference>
<keyword evidence="3" id="KW-1185">Reference proteome</keyword>
<dbReference type="Gene3D" id="3.30.420.40">
    <property type="match status" value="2"/>
</dbReference>